<dbReference type="OrthoDB" id="77201at2759"/>
<evidence type="ECO:0008006" key="4">
    <source>
        <dbReference type="Google" id="ProtNLM"/>
    </source>
</evidence>
<dbReference type="Proteomes" id="UP000039046">
    <property type="component" value="Unassembled WGS sequence"/>
</dbReference>
<dbReference type="AlphaFoldDB" id="A0A0A1TBV0"/>
<keyword evidence="3" id="KW-1185">Reference proteome</keyword>
<protein>
    <recommendedName>
        <fullName evidence="4">B-(1-6) glucan synthase</fullName>
    </recommendedName>
</protein>
<dbReference type="HOGENOM" id="CLU_052206_0_0_1"/>
<keyword evidence="1" id="KW-0732">Signal</keyword>
<dbReference type="InterPro" id="IPR017853">
    <property type="entry name" value="GH"/>
</dbReference>
<feature type="chain" id="PRO_5001989859" description="B-(1-6) glucan synthase" evidence="1">
    <location>
        <begin position="19"/>
        <end position="350"/>
    </location>
</feature>
<reference evidence="2 3" key="1">
    <citation type="journal article" date="2015" name="Genome Announc.">
        <title>Draft Genome Sequence and Gene Annotation of the Entomopathogenic Fungus Verticillium hemipterigenum.</title>
        <authorList>
            <person name="Horn F."/>
            <person name="Habel A."/>
            <person name="Scharf D.H."/>
            <person name="Dworschak J."/>
            <person name="Brakhage A.A."/>
            <person name="Guthke R."/>
            <person name="Hertweck C."/>
            <person name="Linde J."/>
        </authorList>
    </citation>
    <scope>NUCLEOTIDE SEQUENCE [LARGE SCALE GENOMIC DNA]</scope>
</reference>
<evidence type="ECO:0000313" key="3">
    <source>
        <dbReference type="Proteomes" id="UP000039046"/>
    </source>
</evidence>
<proteinExistence type="predicted"/>
<dbReference type="EMBL" id="CDHN01000004">
    <property type="protein sequence ID" value="CEJ92234.1"/>
    <property type="molecule type" value="Genomic_DNA"/>
</dbReference>
<organism evidence="2 3">
    <name type="scientific">[Torrubiella] hemipterigena</name>
    <dbReference type="NCBI Taxonomy" id="1531966"/>
    <lineage>
        <taxon>Eukaryota</taxon>
        <taxon>Fungi</taxon>
        <taxon>Dikarya</taxon>
        <taxon>Ascomycota</taxon>
        <taxon>Pezizomycotina</taxon>
        <taxon>Sordariomycetes</taxon>
        <taxon>Hypocreomycetidae</taxon>
        <taxon>Hypocreales</taxon>
        <taxon>Clavicipitaceae</taxon>
        <taxon>Clavicipitaceae incertae sedis</taxon>
        <taxon>'Torrubiella' clade</taxon>
    </lineage>
</organism>
<accession>A0A0A1TBV0</accession>
<dbReference type="SUPFAM" id="SSF51445">
    <property type="entry name" value="(Trans)glycosidases"/>
    <property type="match status" value="1"/>
</dbReference>
<evidence type="ECO:0000313" key="2">
    <source>
        <dbReference type="EMBL" id="CEJ92234.1"/>
    </source>
</evidence>
<feature type="signal peptide" evidence="1">
    <location>
        <begin position="1"/>
        <end position="18"/>
    </location>
</feature>
<name>A0A0A1TBV0_9HYPO</name>
<evidence type="ECO:0000256" key="1">
    <source>
        <dbReference type="SAM" id="SignalP"/>
    </source>
</evidence>
<sequence>MIAAAALSLAALALPAAASTIPARDTKCFPYNGAEIPQDLSAPNVTRADWWCPQSMAYGFQGFSYPLENGDCNAYENSVDGMDQDFKRMKEDFGATLIRMYYPGCTQPSVFINAMEAAARNNMGIILQVNTFFGDDKWRQSQQAIYDAVYNPKTNAIAPYVVHSVEFGSEPVGDGMDGENLPNDLGKLRSGLKGFGIPVGISEDWDRPNRMSNGDNSGLGDMGQRVKDNSDVAHIHPMPFYHDWNGQVDNAWGYIKWQTQWVVDHVGLPTMISESPWAWYDGGQGSHSNGHADLGRDQYQRYWKAFDDNCEWFKQVNVGWFIHTFKGEGEFDIVDPNGGYIIPNWKPRKC</sequence>
<gene>
    <name evidence="2" type="ORF">VHEMI07895</name>
</gene>